<dbReference type="EMBL" id="PDJZ01000010">
    <property type="protein sequence ID" value="RXJ83556.1"/>
    <property type="molecule type" value="Genomic_DNA"/>
</dbReference>
<dbReference type="GO" id="GO:0007165">
    <property type="term" value="P:signal transduction"/>
    <property type="evidence" value="ECO:0007669"/>
    <property type="project" value="InterPro"/>
</dbReference>
<dbReference type="InterPro" id="IPR035919">
    <property type="entry name" value="EAL_sf"/>
</dbReference>
<dbReference type="SMART" id="SM00267">
    <property type="entry name" value="GGDEF"/>
    <property type="match status" value="1"/>
</dbReference>
<dbReference type="PROSITE" id="PS50887">
    <property type="entry name" value="GGDEF"/>
    <property type="match status" value="1"/>
</dbReference>
<evidence type="ECO:0000313" key="6">
    <source>
        <dbReference type="EMBL" id="RXJ83556.1"/>
    </source>
</evidence>
<feature type="coiled-coil region" evidence="1">
    <location>
        <begin position="326"/>
        <end position="353"/>
    </location>
</feature>
<organism evidence="6 7">
    <name type="scientific">Arcobacter cloacae</name>
    <dbReference type="NCBI Taxonomy" id="1054034"/>
    <lineage>
        <taxon>Bacteria</taxon>
        <taxon>Pseudomonadati</taxon>
        <taxon>Campylobacterota</taxon>
        <taxon>Epsilonproteobacteria</taxon>
        <taxon>Campylobacterales</taxon>
        <taxon>Arcobacteraceae</taxon>
        <taxon>Arcobacter</taxon>
    </lineage>
</organism>
<dbReference type="PROSITE" id="PS50885">
    <property type="entry name" value="HAMP"/>
    <property type="match status" value="1"/>
</dbReference>
<reference evidence="6 7" key="1">
    <citation type="submission" date="2017-10" db="EMBL/GenBank/DDBJ databases">
        <title>Genomics of the genus Arcobacter.</title>
        <authorList>
            <person name="Perez-Cataluna A."/>
            <person name="Figueras M.J."/>
        </authorList>
    </citation>
    <scope>NUCLEOTIDE SEQUENCE [LARGE SCALE GENOMIC DNA]</scope>
    <source>
        <strain evidence="6 7">F26</strain>
    </source>
</reference>
<feature type="domain" description="HAMP" evidence="4">
    <location>
        <begin position="282"/>
        <end position="334"/>
    </location>
</feature>
<keyword evidence="1" id="KW-0175">Coiled coil</keyword>
<dbReference type="Pfam" id="PF00563">
    <property type="entry name" value="EAL"/>
    <property type="match status" value="1"/>
</dbReference>
<dbReference type="InterPro" id="IPR003660">
    <property type="entry name" value="HAMP_dom"/>
</dbReference>
<dbReference type="GO" id="GO:0016020">
    <property type="term" value="C:membrane"/>
    <property type="evidence" value="ECO:0007669"/>
    <property type="project" value="InterPro"/>
</dbReference>
<dbReference type="AlphaFoldDB" id="A0A4Q0ZIX4"/>
<dbReference type="GO" id="GO:0071111">
    <property type="term" value="F:cyclic-guanylate-specific phosphodiesterase activity"/>
    <property type="evidence" value="ECO:0007669"/>
    <property type="project" value="InterPro"/>
</dbReference>
<dbReference type="Pfam" id="PF00990">
    <property type="entry name" value="GGDEF"/>
    <property type="match status" value="1"/>
</dbReference>
<dbReference type="Proteomes" id="UP000290870">
    <property type="component" value="Unassembled WGS sequence"/>
</dbReference>
<dbReference type="InterPro" id="IPR043128">
    <property type="entry name" value="Rev_trsase/Diguanyl_cyclase"/>
</dbReference>
<dbReference type="InterPro" id="IPR050706">
    <property type="entry name" value="Cyclic-di-GMP_PDE-like"/>
</dbReference>
<name>A0A4Q0ZIX4_9BACT</name>
<dbReference type="Gene3D" id="3.30.110.200">
    <property type="match status" value="1"/>
</dbReference>
<dbReference type="PANTHER" id="PTHR33121:SF79">
    <property type="entry name" value="CYCLIC DI-GMP PHOSPHODIESTERASE PDED-RELATED"/>
    <property type="match status" value="1"/>
</dbReference>
<dbReference type="Pfam" id="PF16448">
    <property type="entry name" value="LapD_MoxY_N"/>
    <property type="match status" value="2"/>
</dbReference>
<dbReference type="InterPro" id="IPR032244">
    <property type="entry name" value="LapD_MoxY_N"/>
</dbReference>
<accession>A0A4Q0ZIX4</accession>
<keyword evidence="2" id="KW-1133">Transmembrane helix</keyword>
<dbReference type="Gene3D" id="3.20.20.450">
    <property type="entry name" value="EAL domain"/>
    <property type="match status" value="1"/>
</dbReference>
<keyword evidence="2" id="KW-0812">Transmembrane</keyword>
<gene>
    <name evidence="6" type="ORF">CRU90_09205</name>
</gene>
<dbReference type="Gene3D" id="3.30.70.270">
    <property type="match status" value="1"/>
</dbReference>
<evidence type="ECO:0000259" key="5">
    <source>
        <dbReference type="PROSITE" id="PS50887"/>
    </source>
</evidence>
<evidence type="ECO:0000313" key="7">
    <source>
        <dbReference type="Proteomes" id="UP000290870"/>
    </source>
</evidence>
<feature type="domain" description="GGDEF" evidence="5">
    <location>
        <begin position="376"/>
        <end position="505"/>
    </location>
</feature>
<evidence type="ECO:0000259" key="4">
    <source>
        <dbReference type="PROSITE" id="PS50885"/>
    </source>
</evidence>
<dbReference type="InterPro" id="IPR029787">
    <property type="entry name" value="Nucleotide_cyclase"/>
</dbReference>
<feature type="transmembrane region" description="Helical" evidence="2">
    <location>
        <begin position="262"/>
        <end position="285"/>
    </location>
</feature>
<dbReference type="InterPro" id="IPR000160">
    <property type="entry name" value="GGDEF_dom"/>
</dbReference>
<dbReference type="RefSeq" id="WP_128986996.1">
    <property type="nucleotide sequence ID" value="NZ_PDJZ01000010.1"/>
</dbReference>
<evidence type="ECO:0000256" key="1">
    <source>
        <dbReference type="SAM" id="Coils"/>
    </source>
</evidence>
<comment type="caution">
    <text evidence="6">The sequence shown here is derived from an EMBL/GenBank/DDBJ whole genome shotgun (WGS) entry which is preliminary data.</text>
</comment>
<dbReference type="SMART" id="SM00052">
    <property type="entry name" value="EAL"/>
    <property type="match status" value="1"/>
</dbReference>
<dbReference type="SUPFAM" id="SSF55073">
    <property type="entry name" value="Nucleotide cyclase"/>
    <property type="match status" value="1"/>
</dbReference>
<feature type="domain" description="EAL" evidence="3">
    <location>
        <begin position="512"/>
        <end position="745"/>
    </location>
</feature>
<dbReference type="OrthoDB" id="5894408at2"/>
<dbReference type="InterPro" id="IPR042461">
    <property type="entry name" value="LapD_MoxY_peri_C"/>
</dbReference>
<dbReference type="SUPFAM" id="SSF141868">
    <property type="entry name" value="EAL domain-like"/>
    <property type="match status" value="1"/>
</dbReference>
<feature type="transmembrane region" description="Helical" evidence="2">
    <location>
        <begin position="6"/>
        <end position="25"/>
    </location>
</feature>
<dbReference type="InterPro" id="IPR001633">
    <property type="entry name" value="EAL_dom"/>
</dbReference>
<evidence type="ECO:0000259" key="3">
    <source>
        <dbReference type="PROSITE" id="PS50883"/>
    </source>
</evidence>
<proteinExistence type="predicted"/>
<dbReference type="PROSITE" id="PS50883">
    <property type="entry name" value="EAL"/>
    <property type="match status" value="1"/>
</dbReference>
<sequence length="745" mass="85388">MSLSKQLYIIIAIIFFMIFTGNFLISVKNTKEYLEVESITKAQDTATSLGMSLKNLLKDKTNPEIESVINAISNSGFYKEIRLEDVLFTVKESEIIKASKDLNDSIWKITNLKVDEKVGKIEVNTLSDDFEKELLALMNPTVDSNLEKEEIKIQKLPSENIYHFIPNIDSHGDTKVTFNFTAVNKDKTIETSATLTLNKILVQVSRDIKFDSVPQWFIDLIPINLEEQSSEINDGWKTSAIIFVSANPGEAYDKLYTQVKSAIIYAIIAFIISMIILFIFVQYLLKPLKKLEKLANDIAIGKFGQIEKLPWTTEIKAVAIAFNDMSSKIEAIINRLNNTLENLTRKLSLDEVTGLNLKQTFETDMKQMFIHKSTGYIFVIKIFDLASFAKSHTNDEVNQFIKKFANILETTKLNDNSKITAYRFFGSEFALIAQNFTYENAVEFTKLLQKNFESLSLEFNKKDLLHIGATPFNPIGTTPEILQSANQAYEKATLIGQNEFFITDTNELVKDMQSWREFIFDIIDNAKFDVKYIGECKKLDESNQNVVMEEAFTSIKDKDNRNIAIGTFVSIAEKYEKIVDFDKKVIEKVINHILINNIKHDISINLSLESINNTAFIAWLEKKLLEHKKIASQLVFSATAYAVAKDVDKFKFFVDEMHKYGAKVIIKRFETKFIPLNNIKDFNLDYIRLARDYTCEINNDPSKQSFVESICELATLLNIKVFAENVQKDEDFEFIKKHNLYAASR</sequence>
<dbReference type="PANTHER" id="PTHR33121">
    <property type="entry name" value="CYCLIC DI-GMP PHOSPHODIESTERASE PDEF"/>
    <property type="match status" value="1"/>
</dbReference>
<keyword evidence="2" id="KW-0472">Membrane</keyword>
<protein>
    <submittedName>
        <fullName evidence="6">GGDEF domain-containing protein</fullName>
    </submittedName>
</protein>
<dbReference type="Gene3D" id="6.20.270.20">
    <property type="entry name" value="LapD/MoxY periplasmic domain"/>
    <property type="match status" value="1"/>
</dbReference>
<evidence type="ECO:0000256" key="2">
    <source>
        <dbReference type="SAM" id="Phobius"/>
    </source>
</evidence>